<feature type="transmembrane region" description="Helical" evidence="2">
    <location>
        <begin position="50"/>
        <end position="72"/>
    </location>
</feature>
<feature type="region of interest" description="Disordered" evidence="1">
    <location>
        <begin position="356"/>
        <end position="375"/>
    </location>
</feature>
<dbReference type="Proteomes" id="UP000256645">
    <property type="component" value="Unassembled WGS sequence"/>
</dbReference>
<evidence type="ECO:0000313" key="4">
    <source>
        <dbReference type="Proteomes" id="UP000256645"/>
    </source>
</evidence>
<dbReference type="OrthoDB" id="10343238at2759"/>
<feature type="compositionally biased region" description="Basic and acidic residues" evidence="1">
    <location>
        <begin position="276"/>
        <end position="288"/>
    </location>
</feature>
<dbReference type="AlphaFoldDB" id="A0A3D8SPM3"/>
<sequence>MPSSRQPQRSILKDCGYILLPTVFFIHFTATGTAVLIYTLVMHRPTPTKYTIGAAITFAIILSMLAAIHLFLYCRQRFSKAYAAEKGSISGSSGTDNSESRLRTRFRNFLKRQSRNSQAFLWYREKFLDSEQKRRKAEEKGKFMKPNDFWRQSDTVEPDSNPRLSGRIFRKSQDHGHRGQDDKERLQQQGGSNWVPASMQRVPLAPDGVIALTENYQIQKQTYDMERNLGAPAAHNQAASVIRAVPLQSDSHAAPGSEQVPPNGAEARQNLPDQRSYNREAKRRENDRFQTPNRPSFRAGTANGDMIPIRHPSPNTMASAIRQSGGAEQPRMPTVPSRIAGREQASPQSHIRFHKQKTGEVHSHRPGRQASEHYQAPLAPVHLLRQEVPHRMQRTDSDAPSSAPSPATHHATDQAYRLPEQRLPRRQLSNPGLDEGLHAVPKLAVTKNELRRKPIMGSAGTCIEGSQQRQQEKELDNHMPYRPGILHRSDNHPISNTLEIMTNDNEAACKPACIELATSSKVLTSAEALRDRRLS</sequence>
<feature type="region of interest" description="Disordered" evidence="1">
    <location>
        <begin position="136"/>
        <end position="200"/>
    </location>
</feature>
<organism evidence="3 4">
    <name type="scientific">Coleophoma cylindrospora</name>
    <dbReference type="NCBI Taxonomy" id="1849047"/>
    <lineage>
        <taxon>Eukaryota</taxon>
        <taxon>Fungi</taxon>
        <taxon>Dikarya</taxon>
        <taxon>Ascomycota</taxon>
        <taxon>Pezizomycotina</taxon>
        <taxon>Leotiomycetes</taxon>
        <taxon>Helotiales</taxon>
        <taxon>Dermateaceae</taxon>
        <taxon>Coleophoma</taxon>
    </lineage>
</organism>
<evidence type="ECO:0000256" key="1">
    <source>
        <dbReference type="SAM" id="MobiDB-lite"/>
    </source>
</evidence>
<feature type="compositionally biased region" description="Low complexity" evidence="1">
    <location>
        <begin position="398"/>
        <end position="409"/>
    </location>
</feature>
<name>A0A3D8SPM3_9HELO</name>
<feature type="region of interest" description="Disordered" evidence="1">
    <location>
        <begin position="391"/>
        <end position="435"/>
    </location>
</feature>
<keyword evidence="2" id="KW-0812">Transmembrane</keyword>
<keyword evidence="4" id="KW-1185">Reference proteome</keyword>
<dbReference type="EMBL" id="PDLM01000001">
    <property type="protein sequence ID" value="RDW88265.1"/>
    <property type="molecule type" value="Genomic_DNA"/>
</dbReference>
<feature type="transmembrane region" description="Helical" evidence="2">
    <location>
        <begin position="15"/>
        <end position="38"/>
    </location>
</feature>
<reference evidence="3 4" key="1">
    <citation type="journal article" date="2018" name="IMA Fungus">
        <title>IMA Genome-F 9: Draft genome sequence of Annulohypoxylon stygium, Aspergillus mulundensis, Berkeleyomyces basicola (syn. Thielaviopsis basicola), Ceratocystis smalleyi, two Cercospora beticola strains, Coleophoma cylindrospora, Fusarium fracticaudum, Phialophora cf. hyalina, and Morchella septimelata.</title>
        <authorList>
            <person name="Wingfield B.D."/>
            <person name="Bills G.F."/>
            <person name="Dong Y."/>
            <person name="Huang W."/>
            <person name="Nel W.J."/>
            <person name="Swalarsk-Parry B.S."/>
            <person name="Vaghefi N."/>
            <person name="Wilken P.M."/>
            <person name="An Z."/>
            <person name="de Beer Z.W."/>
            <person name="De Vos L."/>
            <person name="Chen L."/>
            <person name="Duong T.A."/>
            <person name="Gao Y."/>
            <person name="Hammerbacher A."/>
            <person name="Kikkert J.R."/>
            <person name="Li Y."/>
            <person name="Li H."/>
            <person name="Li K."/>
            <person name="Li Q."/>
            <person name="Liu X."/>
            <person name="Ma X."/>
            <person name="Naidoo K."/>
            <person name="Pethybridge S.J."/>
            <person name="Sun J."/>
            <person name="Steenkamp E.T."/>
            <person name="van der Nest M.A."/>
            <person name="van Wyk S."/>
            <person name="Wingfield M.J."/>
            <person name="Xiong C."/>
            <person name="Yue Q."/>
            <person name="Zhang X."/>
        </authorList>
    </citation>
    <scope>NUCLEOTIDE SEQUENCE [LARGE SCALE GENOMIC DNA]</scope>
    <source>
        <strain evidence="3 4">BP6252</strain>
    </source>
</reference>
<feature type="compositionally biased region" description="Basic and acidic residues" evidence="1">
    <location>
        <begin position="171"/>
        <end position="186"/>
    </location>
</feature>
<comment type="caution">
    <text evidence="3">The sequence shown here is derived from an EMBL/GenBank/DDBJ whole genome shotgun (WGS) entry which is preliminary data.</text>
</comment>
<feature type="region of interest" description="Disordered" evidence="1">
    <location>
        <begin position="251"/>
        <end position="334"/>
    </location>
</feature>
<evidence type="ECO:0000313" key="3">
    <source>
        <dbReference type="EMBL" id="RDW88265.1"/>
    </source>
</evidence>
<keyword evidence="2" id="KW-1133">Transmembrane helix</keyword>
<keyword evidence="2" id="KW-0472">Membrane</keyword>
<feature type="compositionally biased region" description="Polar residues" evidence="1">
    <location>
        <begin position="313"/>
        <end position="322"/>
    </location>
</feature>
<protein>
    <submittedName>
        <fullName evidence="3">Uncharacterized protein</fullName>
    </submittedName>
</protein>
<gene>
    <name evidence="3" type="ORF">BP6252_00297</name>
</gene>
<proteinExistence type="predicted"/>
<accession>A0A3D8SPM3</accession>
<evidence type="ECO:0000256" key="2">
    <source>
        <dbReference type="SAM" id="Phobius"/>
    </source>
</evidence>